<name>A0A9D1R4L5_9FIRM</name>
<feature type="transmembrane region" description="Helical" evidence="1">
    <location>
        <begin position="6"/>
        <end position="25"/>
    </location>
</feature>
<evidence type="ECO:0000313" key="2">
    <source>
        <dbReference type="EMBL" id="HIW81591.1"/>
    </source>
</evidence>
<sequence length="109" mass="11993">MLGLYFLMFVAMSVISILGILLLFLLKSEQGKKAVFYFLVFWGMAIAVLGATSLPSNYIAEQLISWAFGLLSIAALLIRLRAKEKSLSLTAHILVSISVAAGMLKLFFF</sequence>
<dbReference type="AlphaFoldDB" id="A0A9D1R4L5"/>
<keyword evidence="1" id="KW-0472">Membrane</keyword>
<proteinExistence type="predicted"/>
<keyword evidence="1" id="KW-0812">Transmembrane</keyword>
<reference evidence="2" key="1">
    <citation type="journal article" date="2021" name="PeerJ">
        <title>Extensive microbial diversity within the chicken gut microbiome revealed by metagenomics and culture.</title>
        <authorList>
            <person name="Gilroy R."/>
            <person name="Ravi A."/>
            <person name="Getino M."/>
            <person name="Pursley I."/>
            <person name="Horton D.L."/>
            <person name="Alikhan N.F."/>
            <person name="Baker D."/>
            <person name="Gharbi K."/>
            <person name="Hall N."/>
            <person name="Watson M."/>
            <person name="Adriaenssens E.M."/>
            <person name="Foster-Nyarko E."/>
            <person name="Jarju S."/>
            <person name="Secka A."/>
            <person name="Antonio M."/>
            <person name="Oren A."/>
            <person name="Chaudhuri R.R."/>
            <person name="La Ragione R."/>
            <person name="Hildebrand F."/>
            <person name="Pallen M.J."/>
        </authorList>
    </citation>
    <scope>NUCLEOTIDE SEQUENCE</scope>
    <source>
        <strain evidence="2">CHK195-6426</strain>
    </source>
</reference>
<gene>
    <name evidence="2" type="ORF">H9742_08760</name>
</gene>
<comment type="caution">
    <text evidence="2">The sequence shown here is derived from an EMBL/GenBank/DDBJ whole genome shotgun (WGS) entry which is preliminary data.</text>
</comment>
<feature type="transmembrane region" description="Helical" evidence="1">
    <location>
        <begin position="87"/>
        <end position="108"/>
    </location>
</feature>
<accession>A0A9D1R4L5</accession>
<feature type="transmembrane region" description="Helical" evidence="1">
    <location>
        <begin position="63"/>
        <end position="80"/>
    </location>
</feature>
<reference evidence="2" key="2">
    <citation type="submission" date="2021-04" db="EMBL/GenBank/DDBJ databases">
        <authorList>
            <person name="Gilroy R."/>
        </authorList>
    </citation>
    <scope>NUCLEOTIDE SEQUENCE</scope>
    <source>
        <strain evidence="2">CHK195-6426</strain>
    </source>
</reference>
<evidence type="ECO:0000313" key="3">
    <source>
        <dbReference type="Proteomes" id="UP000824265"/>
    </source>
</evidence>
<dbReference type="EMBL" id="DXGH01000049">
    <property type="protein sequence ID" value="HIW81591.1"/>
    <property type="molecule type" value="Genomic_DNA"/>
</dbReference>
<feature type="transmembrane region" description="Helical" evidence="1">
    <location>
        <begin position="34"/>
        <end position="51"/>
    </location>
</feature>
<keyword evidence="1" id="KW-1133">Transmembrane helix</keyword>
<organism evidence="2 3">
    <name type="scientific">Candidatus Acetatifactor stercoripullorum</name>
    <dbReference type="NCBI Taxonomy" id="2838414"/>
    <lineage>
        <taxon>Bacteria</taxon>
        <taxon>Bacillati</taxon>
        <taxon>Bacillota</taxon>
        <taxon>Clostridia</taxon>
        <taxon>Lachnospirales</taxon>
        <taxon>Lachnospiraceae</taxon>
        <taxon>Acetatifactor</taxon>
    </lineage>
</organism>
<dbReference type="RefSeq" id="WP_318705576.1">
    <property type="nucleotide sequence ID" value="NZ_CALWMU010000014.1"/>
</dbReference>
<evidence type="ECO:0000256" key="1">
    <source>
        <dbReference type="SAM" id="Phobius"/>
    </source>
</evidence>
<dbReference type="Proteomes" id="UP000824265">
    <property type="component" value="Unassembled WGS sequence"/>
</dbReference>
<protein>
    <submittedName>
        <fullName evidence="2">Uncharacterized protein</fullName>
    </submittedName>
</protein>